<dbReference type="InterPro" id="IPR036909">
    <property type="entry name" value="Cyt_c-like_dom_sf"/>
</dbReference>
<dbReference type="Gene3D" id="1.10.760.10">
    <property type="entry name" value="Cytochrome c-like domain"/>
    <property type="match status" value="1"/>
</dbReference>
<keyword evidence="1 4" id="KW-0349">Heme</keyword>
<evidence type="ECO:0000313" key="7">
    <source>
        <dbReference type="EMBL" id="MBA8886449.1"/>
    </source>
</evidence>
<evidence type="ECO:0000313" key="8">
    <source>
        <dbReference type="Proteomes" id="UP000550401"/>
    </source>
</evidence>
<keyword evidence="5" id="KW-0732">Signal</keyword>
<keyword evidence="2 4" id="KW-0479">Metal-binding</keyword>
<dbReference type="RefSeq" id="WP_182529529.1">
    <property type="nucleotide sequence ID" value="NZ_JACGXL010000001.1"/>
</dbReference>
<proteinExistence type="predicted"/>
<evidence type="ECO:0000259" key="6">
    <source>
        <dbReference type="PROSITE" id="PS51007"/>
    </source>
</evidence>
<dbReference type="EMBL" id="JACGXL010000001">
    <property type="protein sequence ID" value="MBA8886449.1"/>
    <property type="molecule type" value="Genomic_DNA"/>
</dbReference>
<comment type="caution">
    <text evidence="7">The sequence shown here is derived from an EMBL/GenBank/DDBJ whole genome shotgun (WGS) entry which is preliminary data.</text>
</comment>
<evidence type="ECO:0000256" key="5">
    <source>
        <dbReference type="SAM" id="SignalP"/>
    </source>
</evidence>
<feature type="domain" description="Cytochrome c" evidence="6">
    <location>
        <begin position="28"/>
        <end position="131"/>
    </location>
</feature>
<keyword evidence="3 4" id="KW-0408">Iron</keyword>
<gene>
    <name evidence="7" type="ORF">FHW12_000640</name>
</gene>
<accession>A0A839EXM4</accession>
<organism evidence="7 8">
    <name type="scientific">Dokdonella fugitiva</name>
    <dbReference type="NCBI Taxonomy" id="328517"/>
    <lineage>
        <taxon>Bacteria</taxon>
        <taxon>Pseudomonadati</taxon>
        <taxon>Pseudomonadota</taxon>
        <taxon>Gammaproteobacteria</taxon>
        <taxon>Lysobacterales</taxon>
        <taxon>Rhodanobacteraceae</taxon>
        <taxon>Dokdonella</taxon>
    </lineage>
</organism>
<protein>
    <submittedName>
        <fullName evidence="7">Mono/diheme cytochrome c family protein</fullName>
    </submittedName>
</protein>
<dbReference type="GO" id="GO:0046872">
    <property type="term" value="F:metal ion binding"/>
    <property type="evidence" value="ECO:0007669"/>
    <property type="project" value="UniProtKB-KW"/>
</dbReference>
<feature type="chain" id="PRO_5032728419" evidence="5">
    <location>
        <begin position="20"/>
        <end position="164"/>
    </location>
</feature>
<dbReference type="PROSITE" id="PS51007">
    <property type="entry name" value="CYTC"/>
    <property type="match status" value="1"/>
</dbReference>
<name>A0A839EXM4_9GAMM</name>
<keyword evidence="8" id="KW-1185">Reference proteome</keyword>
<dbReference type="SUPFAM" id="SSF46626">
    <property type="entry name" value="Cytochrome c"/>
    <property type="match status" value="1"/>
</dbReference>
<evidence type="ECO:0000256" key="3">
    <source>
        <dbReference type="ARBA" id="ARBA00023004"/>
    </source>
</evidence>
<sequence>MNKLVIALAVLLGASAAVATLAAASRNDLVQRGRYVVMIGGCNDCHTPGFALAAGKVPESQWLTGDELGWSGAWGTTYAPNLRLRFATMDLAAFKGYAHAFTARPPMPYWAVNAMSDADLEALYAFVQSLGPAGKEAPAALPPGVAPPGPVVQFPAPPPALAAH</sequence>
<evidence type="ECO:0000256" key="4">
    <source>
        <dbReference type="PROSITE-ProRule" id="PRU00433"/>
    </source>
</evidence>
<dbReference type="InterPro" id="IPR009056">
    <property type="entry name" value="Cyt_c-like_dom"/>
</dbReference>
<evidence type="ECO:0000256" key="2">
    <source>
        <dbReference type="ARBA" id="ARBA00022723"/>
    </source>
</evidence>
<evidence type="ECO:0000256" key="1">
    <source>
        <dbReference type="ARBA" id="ARBA00022617"/>
    </source>
</evidence>
<dbReference type="Proteomes" id="UP000550401">
    <property type="component" value="Unassembled WGS sequence"/>
</dbReference>
<feature type="signal peptide" evidence="5">
    <location>
        <begin position="1"/>
        <end position="19"/>
    </location>
</feature>
<reference evidence="7 8" key="1">
    <citation type="submission" date="2020-07" db="EMBL/GenBank/DDBJ databases">
        <title>Genomic Encyclopedia of Type Strains, Phase IV (KMG-V): Genome sequencing to study the core and pangenomes of soil and plant-associated prokaryotes.</title>
        <authorList>
            <person name="Whitman W."/>
        </authorList>
    </citation>
    <scope>NUCLEOTIDE SEQUENCE [LARGE SCALE GENOMIC DNA]</scope>
    <source>
        <strain evidence="7 8">RH2WT43</strain>
    </source>
</reference>
<dbReference type="AlphaFoldDB" id="A0A839EXM4"/>
<dbReference type="GO" id="GO:0009055">
    <property type="term" value="F:electron transfer activity"/>
    <property type="evidence" value="ECO:0007669"/>
    <property type="project" value="InterPro"/>
</dbReference>
<dbReference type="GO" id="GO:0020037">
    <property type="term" value="F:heme binding"/>
    <property type="evidence" value="ECO:0007669"/>
    <property type="project" value="InterPro"/>
</dbReference>